<dbReference type="AlphaFoldDB" id="L0GU69"/>
<keyword evidence="4" id="KW-1185">Reference proteome</keyword>
<protein>
    <submittedName>
        <fullName evidence="3">Uncharacterized protein</fullName>
    </submittedName>
</protein>
<evidence type="ECO:0000313" key="4">
    <source>
        <dbReference type="Proteomes" id="UP000010816"/>
    </source>
</evidence>
<accession>L0GU69</accession>
<evidence type="ECO:0000256" key="2">
    <source>
        <dbReference type="SAM" id="Phobius"/>
    </source>
</evidence>
<sequence length="338" mass="36565">MNYRHVSIALHIKDRTVQQLTRSLLESAGSNVLLYDDAEAIKATAERVQAIVLGLTDAPKDTIDAVVTLRKRFKAMPIYVVADAAGQRHDKRIKASGVTEIIPHAALQQRAAQLVGQLAKSAQIDNSAIPAPVWAPNAVDESYDVYSMDLETWLAIPGNRERLLGNVESAAQTHVPAKGPEHADRPPSPEPSIAAQAPPTTATATVNEDELQQPPTPSSLGYAPDAHDSQGHSDSAFADFPLLIKCRAEHAAQNNAILDAHKQREKRLQTAIKTEFQRTMTDRIAASEAKMLPRIDEGVAEVRREVAGAIRRMNLMIGGLAGLVVILAIVFGWLAVTS</sequence>
<evidence type="ECO:0000313" key="3">
    <source>
        <dbReference type="EMBL" id="AGA89511.1"/>
    </source>
</evidence>
<dbReference type="HOGENOM" id="CLU_821191_0_0_6"/>
<dbReference type="Proteomes" id="UP000010816">
    <property type="component" value="Chromosome"/>
</dbReference>
<gene>
    <name evidence="3" type="ORF">Thimo_0671</name>
</gene>
<name>L0GU69_9GAMM</name>
<dbReference type="KEGG" id="tmb:Thimo_0671"/>
<dbReference type="OrthoDB" id="5769794at2"/>
<proteinExistence type="predicted"/>
<dbReference type="EMBL" id="CP003051">
    <property type="protein sequence ID" value="AGA89511.1"/>
    <property type="molecule type" value="Genomic_DNA"/>
</dbReference>
<organism evidence="3 4">
    <name type="scientific">Thioflavicoccus mobilis 8321</name>
    <dbReference type="NCBI Taxonomy" id="765912"/>
    <lineage>
        <taxon>Bacteria</taxon>
        <taxon>Pseudomonadati</taxon>
        <taxon>Pseudomonadota</taxon>
        <taxon>Gammaproteobacteria</taxon>
        <taxon>Chromatiales</taxon>
        <taxon>Chromatiaceae</taxon>
        <taxon>Thioflavicoccus</taxon>
    </lineage>
</organism>
<dbReference type="STRING" id="765912.Thimo_0671"/>
<feature type="transmembrane region" description="Helical" evidence="2">
    <location>
        <begin position="313"/>
        <end position="336"/>
    </location>
</feature>
<dbReference type="RefSeq" id="WP_015279658.1">
    <property type="nucleotide sequence ID" value="NC_019940.1"/>
</dbReference>
<keyword evidence="2" id="KW-0812">Transmembrane</keyword>
<feature type="region of interest" description="Disordered" evidence="1">
    <location>
        <begin position="171"/>
        <end position="232"/>
    </location>
</feature>
<keyword evidence="2" id="KW-0472">Membrane</keyword>
<keyword evidence="2" id="KW-1133">Transmembrane helix</keyword>
<reference evidence="3 4" key="1">
    <citation type="submission" date="2011-09" db="EMBL/GenBank/DDBJ databases">
        <title>Complete sequence of chromosome of Thioflavicoccus mobilis 8321.</title>
        <authorList>
            <consortium name="US DOE Joint Genome Institute"/>
            <person name="Lucas S."/>
            <person name="Han J."/>
            <person name="Lapidus A."/>
            <person name="Cheng J.-F."/>
            <person name="Goodwin L."/>
            <person name="Pitluck S."/>
            <person name="Peters L."/>
            <person name="Ovchinnikova G."/>
            <person name="Lu M."/>
            <person name="Detter J.C."/>
            <person name="Han C."/>
            <person name="Tapia R."/>
            <person name="Land M."/>
            <person name="Hauser L."/>
            <person name="Kyrpides N."/>
            <person name="Ivanova N."/>
            <person name="Pagani I."/>
            <person name="Vogl K."/>
            <person name="Liu Z."/>
            <person name="Imhoff J."/>
            <person name="Thiel V."/>
            <person name="Frigaard N.-U."/>
            <person name="Bryant D."/>
            <person name="Woyke T."/>
        </authorList>
    </citation>
    <scope>NUCLEOTIDE SEQUENCE [LARGE SCALE GENOMIC DNA]</scope>
    <source>
        <strain evidence="3 4">8321</strain>
    </source>
</reference>
<feature type="compositionally biased region" description="Low complexity" evidence="1">
    <location>
        <begin position="194"/>
        <end position="205"/>
    </location>
</feature>
<evidence type="ECO:0000256" key="1">
    <source>
        <dbReference type="SAM" id="MobiDB-lite"/>
    </source>
</evidence>